<dbReference type="eggNOG" id="KOG0308">
    <property type="taxonomic scope" value="Eukaryota"/>
</dbReference>
<dbReference type="GO" id="GO:0043130">
    <property type="term" value="F:ubiquitin binding"/>
    <property type="evidence" value="ECO:0007669"/>
    <property type="project" value="TreeGrafter"/>
</dbReference>
<dbReference type="PROSITE" id="PS50294">
    <property type="entry name" value="WD_REPEATS_REGION"/>
    <property type="match status" value="1"/>
</dbReference>
<dbReference type="Proteomes" id="UP000006671">
    <property type="component" value="Unassembled WGS sequence"/>
</dbReference>
<evidence type="ECO:0000256" key="3">
    <source>
        <dbReference type="PROSITE-ProRule" id="PRU00221"/>
    </source>
</evidence>
<evidence type="ECO:0000256" key="2">
    <source>
        <dbReference type="ARBA" id="ARBA00022737"/>
    </source>
</evidence>
<evidence type="ECO:0000256" key="1">
    <source>
        <dbReference type="ARBA" id="ARBA00022574"/>
    </source>
</evidence>
<dbReference type="EMBL" id="GG738873">
    <property type="protein sequence ID" value="EFC43462.1"/>
    <property type="molecule type" value="Genomic_DNA"/>
</dbReference>
<dbReference type="OrthoDB" id="2421129at2759"/>
<dbReference type="OMA" id="MISVRNW"/>
<dbReference type="InterPro" id="IPR051246">
    <property type="entry name" value="WDR48"/>
</dbReference>
<feature type="repeat" description="WD" evidence="3">
    <location>
        <begin position="121"/>
        <end position="162"/>
    </location>
</feature>
<sequence length="714" mass="81741">MTCSTFCSGGLDCSVFVWDAERLCSIRSYFESISNNIVSNQQVNNQEFGQKPFQQYDIQSLQNYYPPHLNPQPKHSVYALDISTCGNNGTLIEQHMLVAAGSTDQLVRLYDLRTSSKVGKLRGHKDNIRCLKLTTDGKNCITGSTDGTVKYWDLRNQRCLQTFSFNSSKTSTNASIWTLEFDPFDTDQASFTIGTRDGFVYYLDAKNKKMCTVADLNSMTSQSFNKHSVLCTSIAPKGGKLSSTIWVGSTDSNIYEFEYGKLVDGLSASKDPYSENNAVLTPKSASNSFNAMDMSPVFSNLVDYSPLTPKTPSRARASSFQVQRKPSGTLHCHPKSKILGCPGIIAHFILNCRKRVLVKDNSGRVTLWDITTGNMIKDYTELNNTMTDDGEDLFETLCNDFSKEMISVRNWFTVEKKLGCLEIVLNPNECFNAENYAFESGFKDAIEEEKVNYGVMTIQALFRNWKECRNEVLLQQMSEEERKEREERLSTEQREDLPQLLPERTFNLPENTSVIVHFEKNDSEKSPFKKQLRHFDGNETEITHIPQWVVDILRGIPPNVNPQSHKLSFYLEPAHDEKYLGPLLQNHAKLVAHRILRIYKVASHIATKLNLELPTVKELEESKKLYYELKAKEHEENPQIPLITQQDDENFDESLKLSAERDPNSQCRPEEFIEIICYGNRMKNTWNLAIANAFYRPNNVSWITLNYRQRYRTK</sequence>
<dbReference type="InterPro" id="IPR021772">
    <property type="entry name" value="WDR48/Bun107"/>
</dbReference>
<keyword evidence="2" id="KW-0677">Repeat</keyword>
<keyword evidence="1 3" id="KW-0853">WD repeat</keyword>
<dbReference type="InParanoid" id="D2VI77"/>
<dbReference type="VEuPathDB" id="AmoebaDB:NAEGRDRAFT_49758"/>
<reference evidence="4 5" key="1">
    <citation type="journal article" date="2010" name="Cell">
        <title>The genome of Naegleria gruberi illuminates early eukaryotic versatility.</title>
        <authorList>
            <person name="Fritz-Laylin L.K."/>
            <person name="Prochnik S.E."/>
            <person name="Ginger M.L."/>
            <person name="Dacks J.B."/>
            <person name="Carpenter M.L."/>
            <person name="Field M.C."/>
            <person name="Kuo A."/>
            <person name="Paredez A."/>
            <person name="Chapman J."/>
            <person name="Pham J."/>
            <person name="Shu S."/>
            <person name="Neupane R."/>
            <person name="Cipriano M."/>
            <person name="Mancuso J."/>
            <person name="Tu H."/>
            <person name="Salamov A."/>
            <person name="Lindquist E."/>
            <person name="Shapiro H."/>
            <person name="Lucas S."/>
            <person name="Grigoriev I.V."/>
            <person name="Cande W.Z."/>
            <person name="Fulton C."/>
            <person name="Rokhsar D.S."/>
            <person name="Dawson S.C."/>
        </authorList>
    </citation>
    <scope>NUCLEOTIDE SEQUENCE [LARGE SCALE GENOMIC DNA]</scope>
    <source>
        <strain evidence="4 5">NEG-M</strain>
    </source>
</reference>
<dbReference type="PANTHER" id="PTHR19862">
    <property type="entry name" value="WD REPEAT-CONTAINING PROTEIN 48"/>
    <property type="match status" value="1"/>
</dbReference>
<accession>D2VI77</accession>
<dbReference type="STRING" id="5762.D2VI77"/>
<dbReference type="GeneID" id="8853118"/>
<evidence type="ECO:0000313" key="4">
    <source>
        <dbReference type="EMBL" id="EFC43462.1"/>
    </source>
</evidence>
<organism evidence="5">
    <name type="scientific">Naegleria gruberi</name>
    <name type="common">Amoeba</name>
    <dbReference type="NCBI Taxonomy" id="5762"/>
    <lineage>
        <taxon>Eukaryota</taxon>
        <taxon>Discoba</taxon>
        <taxon>Heterolobosea</taxon>
        <taxon>Tetramitia</taxon>
        <taxon>Eutetramitia</taxon>
        <taxon>Vahlkampfiidae</taxon>
        <taxon>Naegleria</taxon>
    </lineage>
</organism>
<name>D2VI77_NAEGR</name>
<dbReference type="Pfam" id="PF00400">
    <property type="entry name" value="WD40"/>
    <property type="match status" value="1"/>
</dbReference>
<dbReference type="PANTHER" id="PTHR19862:SF14">
    <property type="entry name" value="WD REPEAT-CONTAINING PROTEIN 48"/>
    <property type="match status" value="1"/>
</dbReference>
<gene>
    <name evidence="4" type="ORF">NAEGRDRAFT_49758</name>
</gene>
<dbReference type="AlphaFoldDB" id="D2VI77"/>
<dbReference type="KEGG" id="ngr:NAEGRDRAFT_49758"/>
<dbReference type="SMART" id="SM00320">
    <property type="entry name" value="WD40"/>
    <property type="match status" value="4"/>
</dbReference>
<dbReference type="RefSeq" id="XP_002676206.1">
    <property type="nucleotide sequence ID" value="XM_002676160.1"/>
</dbReference>
<dbReference type="InterPro" id="IPR015943">
    <property type="entry name" value="WD40/YVTN_repeat-like_dom_sf"/>
</dbReference>
<proteinExistence type="predicted"/>
<dbReference type="Gene3D" id="2.130.10.10">
    <property type="entry name" value="YVTN repeat-like/Quinoprotein amine dehydrogenase"/>
    <property type="match status" value="1"/>
</dbReference>
<dbReference type="GO" id="GO:0000724">
    <property type="term" value="P:double-strand break repair via homologous recombination"/>
    <property type="evidence" value="ECO:0007669"/>
    <property type="project" value="TreeGrafter"/>
</dbReference>
<dbReference type="InterPro" id="IPR001680">
    <property type="entry name" value="WD40_rpt"/>
</dbReference>
<dbReference type="SUPFAM" id="SSF50978">
    <property type="entry name" value="WD40 repeat-like"/>
    <property type="match status" value="1"/>
</dbReference>
<dbReference type="Pfam" id="PF11816">
    <property type="entry name" value="DUF3337"/>
    <property type="match status" value="1"/>
</dbReference>
<dbReference type="PROSITE" id="PS50082">
    <property type="entry name" value="WD_REPEATS_2"/>
    <property type="match status" value="1"/>
</dbReference>
<protein>
    <submittedName>
        <fullName evidence="4">Predicted protein</fullName>
    </submittedName>
</protein>
<evidence type="ECO:0000313" key="5">
    <source>
        <dbReference type="Proteomes" id="UP000006671"/>
    </source>
</evidence>
<keyword evidence="5" id="KW-1185">Reference proteome</keyword>
<dbReference type="InterPro" id="IPR036322">
    <property type="entry name" value="WD40_repeat_dom_sf"/>
</dbReference>